<dbReference type="EC" id="3.1.3.62" evidence="4"/>
<accession>F0ZYV2</accession>
<gene>
    <name evidence="18" type="ORF">DICPUDRAFT_7448</name>
</gene>
<evidence type="ECO:0000256" key="8">
    <source>
        <dbReference type="ARBA" id="ARBA00022801"/>
    </source>
</evidence>
<dbReference type="Gene3D" id="3.40.50.1240">
    <property type="entry name" value="Phosphoglycerate mutase-like"/>
    <property type="match status" value="1"/>
</dbReference>
<dbReference type="GO" id="GO:0004446">
    <property type="term" value="F:inositol hexakisphosphate phosphatase activity"/>
    <property type="evidence" value="ECO:0007669"/>
    <property type="project" value="EnsemblProtists"/>
</dbReference>
<feature type="non-terminal residue" evidence="18">
    <location>
        <position position="464"/>
    </location>
</feature>
<dbReference type="KEGG" id="dpp:DICPUDRAFT_7448"/>
<dbReference type="EMBL" id="GL871293">
    <property type="protein sequence ID" value="EGC30892.1"/>
    <property type="molecule type" value="Genomic_DNA"/>
</dbReference>
<keyword evidence="7" id="KW-0732">Signal</keyword>
<dbReference type="PANTHER" id="PTHR20963:SF8">
    <property type="entry name" value="MULTIPLE INOSITOL POLYPHOSPHATE PHOSPHATASE 1"/>
    <property type="match status" value="1"/>
</dbReference>
<evidence type="ECO:0000256" key="5">
    <source>
        <dbReference type="ARBA" id="ARBA00018097"/>
    </source>
</evidence>
<dbReference type="eggNOG" id="KOG1382">
    <property type="taxonomic scope" value="Eukaryota"/>
</dbReference>
<dbReference type="CDD" id="cd07061">
    <property type="entry name" value="HP_HAP_like"/>
    <property type="match status" value="1"/>
</dbReference>
<comment type="similarity">
    <text evidence="2">Belongs to the histidine acid phosphatase family. MINPP1 subfamily.</text>
</comment>
<comment type="catalytic activity">
    <reaction evidence="14">
        <text>1D-myo-inositol hexakisphosphate + H2O = 1D-myo-inositol 1,2,4,5,6-pentakisphosphate + phosphate</text>
        <dbReference type="Rhea" id="RHEA:16989"/>
        <dbReference type="ChEBI" id="CHEBI:15377"/>
        <dbReference type="ChEBI" id="CHEBI:43474"/>
        <dbReference type="ChEBI" id="CHEBI:57798"/>
        <dbReference type="ChEBI" id="CHEBI:58130"/>
        <dbReference type="EC" id="3.1.3.62"/>
    </reaction>
    <physiologicalReaction direction="left-to-right" evidence="14">
        <dbReference type="Rhea" id="RHEA:16990"/>
    </physiologicalReaction>
</comment>
<evidence type="ECO:0000313" key="19">
    <source>
        <dbReference type="Proteomes" id="UP000001064"/>
    </source>
</evidence>
<evidence type="ECO:0000256" key="4">
    <source>
        <dbReference type="ARBA" id="ARBA00013040"/>
    </source>
</evidence>
<evidence type="ECO:0000256" key="3">
    <source>
        <dbReference type="ARBA" id="ARBA00012976"/>
    </source>
</evidence>
<dbReference type="FunCoup" id="F0ZYV2">
    <property type="interactions" value="242"/>
</dbReference>
<dbReference type="GO" id="GO:0034417">
    <property type="term" value="F:bisphosphoglycerate 3-phosphatase activity"/>
    <property type="evidence" value="ECO:0007669"/>
    <property type="project" value="UniProtKB-EC"/>
</dbReference>
<dbReference type="GO" id="GO:0052745">
    <property type="term" value="F:inositol phosphate phosphatase activity"/>
    <property type="evidence" value="ECO:0000318"/>
    <property type="project" value="GO_Central"/>
</dbReference>
<dbReference type="InParanoid" id="F0ZYV2"/>
<evidence type="ECO:0000256" key="17">
    <source>
        <dbReference type="SAM" id="MobiDB-lite"/>
    </source>
</evidence>
<comment type="catalytic activity">
    <reaction evidence="13">
        <text>1D-myo-inositol 1,2,4,5,6-pentakisphosphate + H2O = 1D-myo-inositol 1,2,5,6-tetrakisphosphate + phosphate</text>
        <dbReference type="Rhea" id="RHEA:77115"/>
        <dbReference type="ChEBI" id="CHEBI:15377"/>
        <dbReference type="ChEBI" id="CHEBI:43474"/>
        <dbReference type="ChEBI" id="CHEBI:57798"/>
        <dbReference type="ChEBI" id="CHEBI:195535"/>
        <dbReference type="EC" id="3.1.3.62"/>
    </reaction>
    <physiologicalReaction direction="left-to-right" evidence="13">
        <dbReference type="Rhea" id="RHEA:77116"/>
    </physiologicalReaction>
</comment>
<protein>
    <recommendedName>
        <fullName evidence="5">Multiple inositol polyphosphate phosphatase 1</fullName>
        <ecNumber evidence="4">3.1.3.62</ecNumber>
        <ecNumber evidence="3">3.1.3.80</ecNumber>
    </recommendedName>
    <alternativeName>
        <fullName evidence="11">2,3-bisphosphoglycerate 3-phosphatase</fullName>
    </alternativeName>
</protein>
<dbReference type="Proteomes" id="UP000001064">
    <property type="component" value="Unassembled WGS sequence"/>
</dbReference>
<keyword evidence="9" id="KW-0472">Membrane</keyword>
<evidence type="ECO:0000256" key="13">
    <source>
        <dbReference type="ARBA" id="ARBA00043671"/>
    </source>
</evidence>
<keyword evidence="16" id="KW-1015">Disulfide bond</keyword>
<dbReference type="GO" id="GO:0006007">
    <property type="term" value="P:glucose catabolic process"/>
    <property type="evidence" value="ECO:0007669"/>
    <property type="project" value="EnsemblProtists"/>
</dbReference>
<feature type="compositionally biased region" description="Low complexity" evidence="17">
    <location>
        <begin position="32"/>
        <end position="47"/>
    </location>
</feature>
<dbReference type="RefSeq" id="XP_003292597.1">
    <property type="nucleotide sequence ID" value="XM_003292549.1"/>
</dbReference>
<dbReference type="GeneID" id="10508472"/>
<dbReference type="InterPro" id="IPR000560">
    <property type="entry name" value="His_Pase_clade-2"/>
</dbReference>
<proteinExistence type="inferred from homology"/>
<organism evidence="18 19">
    <name type="scientific">Dictyostelium purpureum</name>
    <name type="common">Slime mold</name>
    <dbReference type="NCBI Taxonomy" id="5786"/>
    <lineage>
        <taxon>Eukaryota</taxon>
        <taxon>Amoebozoa</taxon>
        <taxon>Evosea</taxon>
        <taxon>Eumycetozoa</taxon>
        <taxon>Dictyostelia</taxon>
        <taxon>Dictyosteliales</taxon>
        <taxon>Dictyosteliaceae</taxon>
        <taxon>Dictyostelium</taxon>
    </lineage>
</organism>
<evidence type="ECO:0000256" key="15">
    <source>
        <dbReference type="ARBA" id="ARBA00043832"/>
    </source>
</evidence>
<comment type="subcellular location">
    <subcellularLocation>
        <location evidence="1">Cell membrane</location>
    </subcellularLocation>
</comment>
<evidence type="ECO:0000256" key="1">
    <source>
        <dbReference type="ARBA" id="ARBA00004236"/>
    </source>
</evidence>
<name>F0ZYV2_DICPU</name>
<evidence type="ECO:0000256" key="16">
    <source>
        <dbReference type="PIRSR" id="PIRSR000894-2"/>
    </source>
</evidence>
<evidence type="ECO:0000256" key="12">
    <source>
        <dbReference type="ARBA" id="ARBA00043668"/>
    </source>
</evidence>
<dbReference type="OMA" id="WCAAFTR"/>
<dbReference type="GO" id="GO:0010226">
    <property type="term" value="P:response to lithium ion"/>
    <property type="evidence" value="ECO:0007669"/>
    <property type="project" value="EnsemblProtists"/>
</dbReference>
<reference evidence="19" key="1">
    <citation type="journal article" date="2011" name="Genome Biol.">
        <title>Comparative genomics of the social amoebae Dictyostelium discoideum and Dictyostelium purpureum.</title>
        <authorList>
            <consortium name="US DOE Joint Genome Institute (JGI-PGF)"/>
            <person name="Sucgang R."/>
            <person name="Kuo A."/>
            <person name="Tian X."/>
            <person name="Salerno W."/>
            <person name="Parikh A."/>
            <person name="Feasley C.L."/>
            <person name="Dalin E."/>
            <person name="Tu H."/>
            <person name="Huang E."/>
            <person name="Barry K."/>
            <person name="Lindquist E."/>
            <person name="Shapiro H."/>
            <person name="Bruce D."/>
            <person name="Schmutz J."/>
            <person name="Salamov A."/>
            <person name="Fey P."/>
            <person name="Gaudet P."/>
            <person name="Anjard C."/>
            <person name="Babu M.M."/>
            <person name="Basu S."/>
            <person name="Bushmanova Y."/>
            <person name="van der Wel H."/>
            <person name="Katoh-Kurasawa M."/>
            <person name="Dinh C."/>
            <person name="Coutinho P.M."/>
            <person name="Saito T."/>
            <person name="Elias M."/>
            <person name="Schaap P."/>
            <person name="Kay R.R."/>
            <person name="Henrissat B."/>
            <person name="Eichinger L."/>
            <person name="Rivero F."/>
            <person name="Putnam N.H."/>
            <person name="West C.M."/>
            <person name="Loomis W.F."/>
            <person name="Chisholm R.L."/>
            <person name="Shaulsky G."/>
            <person name="Strassmann J.E."/>
            <person name="Queller D.C."/>
            <person name="Kuspa A."/>
            <person name="Grigoriev I.V."/>
        </authorList>
    </citation>
    <scope>NUCLEOTIDE SEQUENCE [LARGE SCALE GENOMIC DNA]</scope>
    <source>
        <strain evidence="19">QSDP1</strain>
    </source>
</reference>
<dbReference type="InterPro" id="IPR029033">
    <property type="entry name" value="His_PPase_superfam"/>
</dbReference>
<evidence type="ECO:0000256" key="9">
    <source>
        <dbReference type="ARBA" id="ARBA00023136"/>
    </source>
</evidence>
<dbReference type="VEuPathDB" id="AmoebaDB:DICPUDRAFT_7448"/>
<evidence type="ECO:0000256" key="11">
    <source>
        <dbReference type="ARBA" id="ARBA00031642"/>
    </source>
</evidence>
<dbReference type="PIRSF" id="PIRSF000894">
    <property type="entry name" value="Acid_phosphatase"/>
    <property type="match status" value="1"/>
</dbReference>
<dbReference type="AlphaFoldDB" id="F0ZYV2"/>
<keyword evidence="8" id="KW-0378">Hydrolase</keyword>
<comment type="catalytic activity">
    <reaction evidence="15">
        <text>(2R)-2,3-bisphosphoglycerate + H2O = (2R)-2-phosphoglycerate + phosphate</text>
        <dbReference type="Rhea" id="RHEA:27381"/>
        <dbReference type="ChEBI" id="CHEBI:15377"/>
        <dbReference type="ChEBI" id="CHEBI:43474"/>
        <dbReference type="ChEBI" id="CHEBI:58248"/>
        <dbReference type="ChEBI" id="CHEBI:58289"/>
        <dbReference type="EC" id="3.1.3.80"/>
    </reaction>
    <physiologicalReaction direction="left-to-right" evidence="15">
        <dbReference type="Rhea" id="RHEA:27382"/>
    </physiologicalReaction>
</comment>
<keyword evidence="10" id="KW-0325">Glycoprotein</keyword>
<feature type="disulfide bond" evidence="16">
    <location>
        <begin position="255"/>
        <end position="269"/>
    </location>
</feature>
<feature type="region of interest" description="Disordered" evidence="17">
    <location>
        <begin position="26"/>
        <end position="49"/>
    </location>
</feature>
<keyword evidence="6" id="KW-1003">Cell membrane</keyword>
<feature type="disulfide bond" evidence="16">
    <location>
        <begin position="52"/>
        <end position="390"/>
    </location>
</feature>
<dbReference type="InterPro" id="IPR033379">
    <property type="entry name" value="Acid_Pase_AS"/>
</dbReference>
<evidence type="ECO:0000313" key="18">
    <source>
        <dbReference type="EMBL" id="EGC30892.1"/>
    </source>
</evidence>
<dbReference type="InterPro" id="IPR016274">
    <property type="entry name" value="Histidine_acid_Pase_euk"/>
</dbReference>
<dbReference type="STRING" id="5786.F0ZYV2"/>
<dbReference type="OrthoDB" id="6509975at2759"/>
<evidence type="ECO:0000256" key="14">
    <source>
        <dbReference type="ARBA" id="ARBA00043691"/>
    </source>
</evidence>
<feature type="non-terminal residue" evidence="18">
    <location>
        <position position="1"/>
    </location>
</feature>
<evidence type="ECO:0000256" key="2">
    <source>
        <dbReference type="ARBA" id="ARBA00008422"/>
    </source>
</evidence>
<dbReference type="EC" id="3.1.3.80" evidence="3"/>
<dbReference type="GO" id="GO:0005886">
    <property type="term" value="C:plasma membrane"/>
    <property type="evidence" value="ECO:0007669"/>
    <property type="project" value="UniProtKB-SubCell"/>
</dbReference>
<dbReference type="PANTHER" id="PTHR20963">
    <property type="entry name" value="MULTIPLE INOSITOL POLYPHOSPHATE PHOSPHATASE-RELATED"/>
    <property type="match status" value="1"/>
</dbReference>
<dbReference type="FunFam" id="3.40.50.1240:FF:000103">
    <property type="entry name" value="Multiple inositol polyphosphate phosphatase 1"/>
    <property type="match status" value="1"/>
</dbReference>
<evidence type="ECO:0000256" key="7">
    <source>
        <dbReference type="ARBA" id="ARBA00022729"/>
    </source>
</evidence>
<sequence>LGPYQDYDFNWLSKHLSTKTPYYKLTEDSDNDSNSGSAGSSEDSASSIPPQCKLVSIDLLARHGSRLPVESSIIRLNQMAADIYQYQDKISKQFHWIFNWTVPYPKDIAGNLITQGQFEHYNISKRLLNKYPEYFANMKYKPQNYEISSTLVSRTGISASSFAYGLLEGTGLLGGDFQPVFHQTASLNEDKLLRFFDTCDYYKDQVKNGTINKNEQLVWQNLTFPNISIEISERLGLSEIWMPTNGIVSNIIESCAYDMSIGNISDHWCSLLSRQNILDWEYAEDLSNYWIKSYGHQVNYKIASQLLQKMIGGFDKYVKTQDKSLYREPINILRFGHAETVIPFLALLGLYKDSEPLFANATKEQIENRLFRTSVVSPYASNIGMFLFDCAPDNDTSDSSSDSNSGPSNHHLNSKHRNFENFKILVEHNELPVLIPGCDGKYCNYATFRKIFSDVISFEWKSYC</sequence>
<dbReference type="Pfam" id="PF00328">
    <property type="entry name" value="His_Phos_2"/>
    <property type="match status" value="1"/>
</dbReference>
<keyword evidence="19" id="KW-1185">Reference proteome</keyword>
<dbReference type="GO" id="GO:0003993">
    <property type="term" value="F:acid phosphatase activity"/>
    <property type="evidence" value="ECO:0000318"/>
    <property type="project" value="GO_Central"/>
</dbReference>
<evidence type="ECO:0000256" key="6">
    <source>
        <dbReference type="ARBA" id="ARBA00022475"/>
    </source>
</evidence>
<comment type="catalytic activity">
    <reaction evidence="12">
        <text>1D-myo-inositol 1,2,5,6-tetrakisphosphate + H2O = 1D-myo-inositol 1,2,6-trisphosphate + phosphate</text>
        <dbReference type="Rhea" id="RHEA:77119"/>
        <dbReference type="ChEBI" id="CHEBI:15377"/>
        <dbReference type="ChEBI" id="CHEBI:43474"/>
        <dbReference type="ChEBI" id="CHEBI:195535"/>
        <dbReference type="ChEBI" id="CHEBI:195537"/>
        <dbReference type="EC" id="3.1.3.62"/>
    </reaction>
    <physiologicalReaction direction="left-to-right" evidence="12">
        <dbReference type="Rhea" id="RHEA:77120"/>
    </physiologicalReaction>
</comment>
<dbReference type="PROSITE" id="PS00616">
    <property type="entry name" value="HIS_ACID_PHOSPHAT_1"/>
    <property type="match status" value="1"/>
</dbReference>
<dbReference type="GO" id="GO:0032957">
    <property type="term" value="P:inositol trisphosphate metabolic process"/>
    <property type="evidence" value="ECO:0007669"/>
    <property type="project" value="EnsemblProtists"/>
</dbReference>
<dbReference type="SUPFAM" id="SSF53254">
    <property type="entry name" value="Phosphoglycerate mutase-like"/>
    <property type="match status" value="1"/>
</dbReference>
<evidence type="ECO:0000256" key="10">
    <source>
        <dbReference type="ARBA" id="ARBA00023180"/>
    </source>
</evidence>